<feature type="compositionally biased region" description="Basic residues" evidence="1">
    <location>
        <begin position="495"/>
        <end position="507"/>
    </location>
</feature>
<reference evidence="2" key="1">
    <citation type="submission" date="2021-01" db="EMBL/GenBank/DDBJ databases">
        <authorList>
            <person name="Corre E."/>
            <person name="Pelletier E."/>
            <person name="Niang G."/>
            <person name="Scheremetjew M."/>
            <person name="Finn R."/>
            <person name="Kale V."/>
            <person name="Holt S."/>
            <person name="Cochrane G."/>
            <person name="Meng A."/>
            <person name="Brown T."/>
            <person name="Cohen L."/>
        </authorList>
    </citation>
    <scope>NUCLEOTIDE SEQUENCE</scope>
    <source>
        <strain evidence="2">NIES-2562</strain>
    </source>
</reference>
<accession>A0A7S3LTK7</accession>
<protein>
    <submittedName>
        <fullName evidence="2">Uncharacterized protein</fullName>
    </submittedName>
</protein>
<organism evidence="2">
    <name type="scientific">Palpitomonas bilix</name>
    <dbReference type="NCBI Taxonomy" id="652834"/>
    <lineage>
        <taxon>Eukaryota</taxon>
        <taxon>Eukaryota incertae sedis</taxon>
    </lineage>
</organism>
<gene>
    <name evidence="2" type="ORF">PBIL07802_LOCUS25382</name>
</gene>
<evidence type="ECO:0000256" key="1">
    <source>
        <dbReference type="SAM" id="MobiDB-lite"/>
    </source>
</evidence>
<evidence type="ECO:0000313" key="2">
    <source>
        <dbReference type="EMBL" id="CAE0263085.1"/>
    </source>
</evidence>
<feature type="region of interest" description="Disordered" evidence="1">
    <location>
        <begin position="471"/>
        <end position="507"/>
    </location>
</feature>
<name>A0A7S3LTK7_9EUKA</name>
<dbReference type="AlphaFoldDB" id="A0A7S3LTK7"/>
<sequence>MSLRQSLLALQEETKGQAVPFPLLEGEEATTAVYEEYISDSPAPKIRKRDLEETSEGALYLKVTKNDSQALVDVNQMFSSIPRRLLLSLLNNEPLELTANIASEIAVLAFLCKTTKEVEDLSPKIATSQDVCDLCFLFTQHYISVYDGLKCDEAWLGCSRKLFEALESLQDQLEPSLAIGERLKNEDVGNSLMNILCGVASLWRVPKQHRITGNAKKDLSELSQLVLSVFIMAIRFCPSFSHSFRSTDDFLSGRVLRALVTLGGVTSDSLLSCLGWQAVHEILLCDEAGMMEYFASTEFYPLAAPVAKQAAEIARTILNEKHLGGAVFPTCLSCIHLWASKRAFRDIFAEVLLRPCLRFLSKSQDDFEAYMRTESSEGVVACARTLVTLAGSCDGAPDIVGLQRLISTLIHMGPHATLCTLKNISHLLTRASKDDPAVEQMEDVVDELRSLLDIVAIKLVQCGMKAVEPAQQYRRDCEPQSPGKVKAGRIEKKTGRVKGSSKKKHRK</sequence>
<dbReference type="EMBL" id="HBIB01039029">
    <property type="protein sequence ID" value="CAE0263085.1"/>
    <property type="molecule type" value="Transcribed_RNA"/>
</dbReference>
<proteinExistence type="predicted"/>